<comment type="caution">
    <text evidence="8">The sequence shown here is derived from an EMBL/GenBank/DDBJ whole genome shotgun (WGS) entry which is preliminary data.</text>
</comment>
<feature type="region of interest" description="Disordered" evidence="5">
    <location>
        <begin position="180"/>
        <end position="204"/>
    </location>
</feature>
<dbReference type="OrthoDB" id="6127264at2759"/>
<keyword evidence="6" id="KW-0812">Transmembrane</keyword>
<dbReference type="SMART" id="SM00032">
    <property type="entry name" value="CCP"/>
    <property type="match status" value="2"/>
</dbReference>
<dbReference type="EMBL" id="LBMM01026851">
    <property type="protein sequence ID" value="KMQ82277.1"/>
    <property type="molecule type" value="Genomic_DNA"/>
</dbReference>
<accession>A0A0J7JVW9</accession>
<reference evidence="8 9" key="1">
    <citation type="submission" date="2015-04" db="EMBL/GenBank/DDBJ databases">
        <title>Lasius niger genome sequencing.</title>
        <authorList>
            <person name="Konorov E.A."/>
            <person name="Nikitin M.A."/>
            <person name="Kirill M.V."/>
            <person name="Chang P."/>
        </authorList>
    </citation>
    <scope>NUCLEOTIDE SEQUENCE [LARGE SCALE GENOMIC DNA]</scope>
    <source>
        <tissue evidence="8">Whole</tissue>
    </source>
</reference>
<gene>
    <name evidence="8" type="ORF">RF55_23571</name>
</gene>
<dbReference type="InterPro" id="IPR000436">
    <property type="entry name" value="Sushi_SCR_CCP_dom"/>
</dbReference>
<dbReference type="PANTHER" id="PTHR45656:SF4">
    <property type="entry name" value="PROTEIN CBR-CLEC-78"/>
    <property type="match status" value="1"/>
</dbReference>
<feature type="domain" description="Sushi" evidence="7">
    <location>
        <begin position="68"/>
        <end position="125"/>
    </location>
</feature>
<feature type="disulfide bond" evidence="4">
    <location>
        <begin position="96"/>
        <end position="123"/>
    </location>
</feature>
<keyword evidence="2" id="KW-0677">Repeat</keyword>
<feature type="transmembrane region" description="Helical" evidence="6">
    <location>
        <begin position="209"/>
        <end position="226"/>
    </location>
</feature>
<dbReference type="InterPro" id="IPR035976">
    <property type="entry name" value="Sushi/SCR/CCP_sf"/>
</dbReference>
<name>A0A0J7JVW9_LASNI</name>
<sequence>MSCSQPIYIDHAIQDGFSYLAKRHVRYTCEDGYVMMAGDKKIDDYTIYCLPGSLTWSVLYKNVHCRPIECPDLEPPENGRVSYRAKRVGSIASYACDRNFRLSGTGTRRCGDEGTWIGEAPTCERIYCHENPSDRFLPDRPYYEAGIVVVRACEDKSRHVVKCLDTGFWNKYPCRDVKREADSNNKSNKNDNNSSSNNNNGSSGSSNGIRFWILIIFIVVMVGLVLKTYW</sequence>
<evidence type="ECO:0000259" key="7">
    <source>
        <dbReference type="PROSITE" id="PS50923"/>
    </source>
</evidence>
<dbReference type="PaxDb" id="67767-A0A0J7JVW9"/>
<comment type="caution">
    <text evidence="4">Lacks conserved residue(s) required for the propagation of feature annotation.</text>
</comment>
<dbReference type="PANTHER" id="PTHR45656">
    <property type="entry name" value="PROTEIN CBR-CLEC-78"/>
    <property type="match status" value="1"/>
</dbReference>
<evidence type="ECO:0000313" key="8">
    <source>
        <dbReference type="EMBL" id="KMQ82277.1"/>
    </source>
</evidence>
<dbReference type="SUPFAM" id="SSF57535">
    <property type="entry name" value="Complement control module/SCR domain"/>
    <property type="match status" value="2"/>
</dbReference>
<dbReference type="AlphaFoldDB" id="A0A0J7JVW9"/>
<evidence type="ECO:0000313" key="9">
    <source>
        <dbReference type="Proteomes" id="UP000036403"/>
    </source>
</evidence>
<dbReference type="Proteomes" id="UP000036403">
    <property type="component" value="Unassembled WGS sequence"/>
</dbReference>
<dbReference type="Gene3D" id="2.10.70.10">
    <property type="entry name" value="Complement Module, domain 1"/>
    <property type="match status" value="2"/>
</dbReference>
<evidence type="ECO:0000256" key="6">
    <source>
        <dbReference type="SAM" id="Phobius"/>
    </source>
</evidence>
<keyword evidence="4" id="KW-0768">Sushi</keyword>
<keyword evidence="6" id="KW-0472">Membrane</keyword>
<evidence type="ECO:0000256" key="5">
    <source>
        <dbReference type="SAM" id="MobiDB-lite"/>
    </source>
</evidence>
<feature type="domain" description="Sushi" evidence="7">
    <location>
        <begin position="1"/>
        <end position="67"/>
    </location>
</feature>
<evidence type="ECO:0000256" key="1">
    <source>
        <dbReference type="ARBA" id="ARBA00022729"/>
    </source>
</evidence>
<dbReference type="Pfam" id="PF00084">
    <property type="entry name" value="Sushi"/>
    <property type="match status" value="2"/>
</dbReference>
<keyword evidence="1" id="KW-0732">Signal</keyword>
<dbReference type="CDD" id="cd00033">
    <property type="entry name" value="CCP"/>
    <property type="match status" value="1"/>
</dbReference>
<evidence type="ECO:0000256" key="2">
    <source>
        <dbReference type="ARBA" id="ARBA00022737"/>
    </source>
</evidence>
<proteinExistence type="predicted"/>
<keyword evidence="9" id="KW-1185">Reference proteome</keyword>
<organism evidence="8 9">
    <name type="scientific">Lasius niger</name>
    <name type="common">Black garden ant</name>
    <dbReference type="NCBI Taxonomy" id="67767"/>
    <lineage>
        <taxon>Eukaryota</taxon>
        <taxon>Metazoa</taxon>
        <taxon>Ecdysozoa</taxon>
        <taxon>Arthropoda</taxon>
        <taxon>Hexapoda</taxon>
        <taxon>Insecta</taxon>
        <taxon>Pterygota</taxon>
        <taxon>Neoptera</taxon>
        <taxon>Endopterygota</taxon>
        <taxon>Hymenoptera</taxon>
        <taxon>Apocrita</taxon>
        <taxon>Aculeata</taxon>
        <taxon>Formicoidea</taxon>
        <taxon>Formicidae</taxon>
        <taxon>Formicinae</taxon>
        <taxon>Lasius</taxon>
        <taxon>Lasius</taxon>
    </lineage>
</organism>
<keyword evidence="6" id="KW-1133">Transmembrane helix</keyword>
<dbReference type="PROSITE" id="PS50923">
    <property type="entry name" value="SUSHI"/>
    <property type="match status" value="2"/>
</dbReference>
<keyword evidence="3 4" id="KW-1015">Disulfide bond</keyword>
<protein>
    <submittedName>
        <fullName evidence="8">von willebrand factor type egf and pentraxin domain-containing protein 1</fullName>
    </submittedName>
</protein>
<feature type="compositionally biased region" description="Low complexity" evidence="5">
    <location>
        <begin position="184"/>
        <end position="204"/>
    </location>
</feature>
<dbReference type="STRING" id="67767.A0A0J7JVW9"/>
<evidence type="ECO:0000256" key="4">
    <source>
        <dbReference type="PROSITE-ProRule" id="PRU00302"/>
    </source>
</evidence>
<dbReference type="InterPro" id="IPR051277">
    <property type="entry name" value="SEZ6_CSMD_C4BPB_Regulators"/>
</dbReference>
<evidence type="ECO:0000256" key="3">
    <source>
        <dbReference type="ARBA" id="ARBA00023157"/>
    </source>
</evidence>